<dbReference type="PANTHER" id="PTHR12682">
    <property type="entry name" value="ARCHEASE"/>
    <property type="match status" value="1"/>
</dbReference>
<dbReference type="AlphaFoldDB" id="F0VQP8"/>
<dbReference type="GO" id="GO:0046872">
    <property type="term" value="F:metal ion binding"/>
    <property type="evidence" value="ECO:0007669"/>
    <property type="project" value="UniProtKB-KW"/>
</dbReference>
<dbReference type="GO" id="GO:0072669">
    <property type="term" value="C:tRNA-splicing ligase complex"/>
    <property type="evidence" value="ECO:0007669"/>
    <property type="project" value="TreeGrafter"/>
</dbReference>
<name>F0VQP8_NEOCL</name>
<gene>
    <name evidence="9" type="ORF">BN1204_064710</name>
    <name evidence="8" type="ORF">NCLIV_064710</name>
</gene>
<proteinExistence type="inferred from homology"/>
<dbReference type="Proteomes" id="UP000007494">
    <property type="component" value="Chromosome XII"/>
</dbReference>
<reference evidence="8" key="2">
    <citation type="submission" date="2011-03" db="EMBL/GenBank/DDBJ databases">
        <title>Comparative genomics and transcriptomics of Neospora caninum and Toxoplasma gondii.</title>
        <authorList>
            <person name="Reid A.J."/>
            <person name="Sohal A."/>
            <person name="Harris D."/>
            <person name="Quail M."/>
            <person name="Sanders M."/>
            <person name="Berriman M."/>
            <person name="Wastling J.M."/>
            <person name="Pain A."/>
        </authorList>
    </citation>
    <scope>NUCLEOTIDE SEQUENCE</scope>
    <source>
        <strain evidence="8">Liverpool</strain>
    </source>
</reference>
<dbReference type="InterPro" id="IPR036820">
    <property type="entry name" value="Archease_dom_sf"/>
</dbReference>
<accession>F0VQP8</accession>
<dbReference type="OrthoDB" id="2190767at2759"/>
<evidence type="ECO:0000256" key="5">
    <source>
        <dbReference type="ARBA" id="ARBA00071898"/>
    </source>
</evidence>
<dbReference type="InterPro" id="IPR002804">
    <property type="entry name" value="Archease"/>
</dbReference>
<organism evidence="8 10">
    <name type="scientific">Neospora caninum (strain Liverpool)</name>
    <dbReference type="NCBI Taxonomy" id="572307"/>
    <lineage>
        <taxon>Eukaryota</taxon>
        <taxon>Sar</taxon>
        <taxon>Alveolata</taxon>
        <taxon>Apicomplexa</taxon>
        <taxon>Conoidasida</taxon>
        <taxon>Coccidia</taxon>
        <taxon>Eucoccidiorida</taxon>
        <taxon>Eimeriorina</taxon>
        <taxon>Sarcocystidae</taxon>
        <taxon>Neospora</taxon>
    </lineage>
</organism>
<dbReference type="EMBL" id="FR823393">
    <property type="protein sequence ID" value="CBZ56045.1"/>
    <property type="molecule type" value="Genomic_DNA"/>
</dbReference>
<evidence type="ECO:0000256" key="6">
    <source>
        <dbReference type="SAM" id="MobiDB-lite"/>
    </source>
</evidence>
<evidence type="ECO:0000256" key="1">
    <source>
        <dbReference type="ARBA" id="ARBA00007963"/>
    </source>
</evidence>
<evidence type="ECO:0000256" key="4">
    <source>
        <dbReference type="ARBA" id="ARBA00022837"/>
    </source>
</evidence>
<dbReference type="EMBL" id="LN714487">
    <property type="protein sequence ID" value="CEL70793.1"/>
    <property type="molecule type" value="Genomic_DNA"/>
</dbReference>
<dbReference type="Gene3D" id="3.55.10.10">
    <property type="entry name" value="Archease domain"/>
    <property type="match status" value="1"/>
</dbReference>
<evidence type="ECO:0000313" key="8">
    <source>
        <dbReference type="EMBL" id="CBZ56045.1"/>
    </source>
</evidence>
<dbReference type="PANTHER" id="PTHR12682:SF11">
    <property type="entry name" value="PROTEIN ARCHEASE"/>
    <property type="match status" value="1"/>
</dbReference>
<evidence type="ECO:0000313" key="10">
    <source>
        <dbReference type="Proteomes" id="UP000007494"/>
    </source>
</evidence>
<feature type="compositionally biased region" description="Basic and acidic residues" evidence="6">
    <location>
        <begin position="73"/>
        <end position="101"/>
    </location>
</feature>
<keyword evidence="2" id="KW-0819">tRNA processing</keyword>
<comment type="similarity">
    <text evidence="1">Belongs to the archease family.</text>
</comment>
<evidence type="ECO:0000313" key="9">
    <source>
        <dbReference type="EMBL" id="CEL70793.1"/>
    </source>
</evidence>
<dbReference type="Pfam" id="PF01951">
    <property type="entry name" value="Archease"/>
    <property type="match status" value="1"/>
</dbReference>
<reference evidence="8" key="1">
    <citation type="submission" date="2011-02" db="EMBL/GenBank/DDBJ databases">
        <authorList>
            <person name="Aslett M."/>
        </authorList>
    </citation>
    <scope>NUCLEOTIDE SEQUENCE</scope>
    <source>
        <strain evidence="8">Liverpool</strain>
    </source>
</reference>
<evidence type="ECO:0000256" key="2">
    <source>
        <dbReference type="ARBA" id="ARBA00022694"/>
    </source>
</evidence>
<reference evidence="10" key="3">
    <citation type="journal article" date="2012" name="PLoS Pathog.">
        <title>Comparative genomics of the apicomplexan parasites Toxoplasma gondii and Neospora caninum: Coccidia differing in host range and transmission strategy.</title>
        <authorList>
            <person name="Reid A.J."/>
            <person name="Vermont S.J."/>
            <person name="Cotton J.A."/>
            <person name="Harris D."/>
            <person name="Hill-Cawthorne G.A."/>
            <person name="Konen-Waisman S."/>
            <person name="Latham S.M."/>
            <person name="Mourier T."/>
            <person name="Norton R."/>
            <person name="Quail M.A."/>
            <person name="Sanders M."/>
            <person name="Shanmugam D."/>
            <person name="Sohal A."/>
            <person name="Wasmuth J.D."/>
            <person name="Brunk B."/>
            <person name="Grigg M.E."/>
            <person name="Howard J.C."/>
            <person name="Parkinson J."/>
            <person name="Roos D.S."/>
            <person name="Trees A.J."/>
            <person name="Berriman M."/>
            <person name="Pain A."/>
            <person name="Wastling J.M."/>
        </authorList>
    </citation>
    <scope>NUCLEOTIDE SEQUENCE [LARGE SCALE GENOMIC DNA]</scope>
    <source>
        <strain evidence="10">Liverpool</strain>
    </source>
</reference>
<dbReference type="GO" id="GO:0006388">
    <property type="term" value="P:tRNA splicing, via endonucleolytic cleavage and ligation"/>
    <property type="evidence" value="ECO:0007669"/>
    <property type="project" value="TreeGrafter"/>
</dbReference>
<dbReference type="GeneID" id="13445268"/>
<feature type="compositionally biased region" description="Polar residues" evidence="6">
    <location>
        <begin position="50"/>
        <end position="70"/>
    </location>
</feature>
<protein>
    <recommendedName>
        <fullName evidence="5">Protein archease-like</fullName>
    </recommendedName>
</protein>
<keyword evidence="10" id="KW-1185">Reference proteome</keyword>
<keyword evidence="3" id="KW-0479">Metal-binding</keyword>
<evidence type="ECO:0000259" key="7">
    <source>
        <dbReference type="Pfam" id="PF01951"/>
    </source>
</evidence>
<dbReference type="eggNOG" id="KOG4528">
    <property type="taxonomic scope" value="Eukaryota"/>
</dbReference>
<sequence>MEGTVCGREKGEADVRLIQVGAVSVRSLPPRPRTRKHHRPSVDSDDGASNAESLGSRPSSSLDVEAQNSPAAGRERPSVDTRHAAAQRSVERPREETDPAERASLQSFGTTPAGGDLGFEYLDHTADVIIHAWGVSLSAAFENAGKALFHYMTDTDRVEPRERRTVQASGGDLEDLLFHFMDELLFLYGSEYFVACNIDVTRLDAANGCLSCEVRGEVFDRSKHSQGTEVKAITMHEMKVWQKREAAADGEANGEEREGSDSTDNNEEKTREDGRAVEVFVLVDI</sequence>
<dbReference type="FunFam" id="3.55.10.10:FF:000002">
    <property type="entry name" value="Archease, putative"/>
    <property type="match status" value="1"/>
</dbReference>
<evidence type="ECO:0000256" key="3">
    <source>
        <dbReference type="ARBA" id="ARBA00022723"/>
    </source>
</evidence>
<dbReference type="InParanoid" id="F0VQP8"/>
<dbReference type="OMA" id="GCFSNTD"/>
<feature type="compositionally biased region" description="Basic and acidic residues" evidence="6">
    <location>
        <begin position="254"/>
        <end position="275"/>
    </location>
</feature>
<dbReference type="InterPro" id="IPR023572">
    <property type="entry name" value="Archease_dom"/>
</dbReference>
<feature type="domain" description="Archease" evidence="7">
    <location>
        <begin position="119"/>
        <end position="245"/>
    </location>
</feature>
<feature type="region of interest" description="Disordered" evidence="6">
    <location>
        <begin position="22"/>
        <end position="111"/>
    </location>
</feature>
<dbReference type="RefSeq" id="XP_003886071.1">
    <property type="nucleotide sequence ID" value="XM_003886022.1"/>
</dbReference>
<keyword evidence="4" id="KW-0106">Calcium</keyword>
<feature type="region of interest" description="Disordered" evidence="6">
    <location>
        <begin position="244"/>
        <end position="275"/>
    </location>
</feature>
<reference evidence="9" key="4">
    <citation type="journal article" date="2015" name="PLoS ONE">
        <title>Comprehensive Evaluation of Toxoplasma gondii VEG and Neospora caninum LIV Genomes with Tachyzoite Stage Transcriptome and Proteome Defines Novel Transcript Features.</title>
        <authorList>
            <person name="Ramaprasad A."/>
            <person name="Mourier T."/>
            <person name="Naeem R."/>
            <person name="Malas T.B."/>
            <person name="Moussa E."/>
            <person name="Panigrahi A."/>
            <person name="Vermont S.J."/>
            <person name="Otto T.D."/>
            <person name="Wastling J."/>
            <person name="Pain A."/>
        </authorList>
    </citation>
    <scope>NUCLEOTIDE SEQUENCE</scope>
    <source>
        <strain evidence="9">Liverpool</strain>
    </source>
</reference>
<dbReference type="SUPFAM" id="SSF69819">
    <property type="entry name" value="MTH1598-like"/>
    <property type="match status" value="1"/>
</dbReference>
<dbReference type="VEuPathDB" id="ToxoDB:NCLIV_064710"/>